<evidence type="ECO:0000313" key="3">
    <source>
        <dbReference type="EMBL" id="CAK9007130.1"/>
    </source>
</evidence>
<feature type="coiled-coil region" evidence="1">
    <location>
        <begin position="29"/>
        <end position="56"/>
    </location>
</feature>
<dbReference type="InterPro" id="IPR036737">
    <property type="entry name" value="OmpA-like_sf"/>
</dbReference>
<protein>
    <submittedName>
        <fullName evidence="3">Uncharacterized protein</fullName>
    </submittedName>
</protein>
<comment type="caution">
    <text evidence="3">The sequence shown here is derived from an EMBL/GenBank/DDBJ whole genome shotgun (WGS) entry which is preliminary data.</text>
</comment>
<accession>A0ABP0IYL5</accession>
<organism evidence="3 4">
    <name type="scientific">Durusdinium trenchii</name>
    <dbReference type="NCBI Taxonomy" id="1381693"/>
    <lineage>
        <taxon>Eukaryota</taxon>
        <taxon>Sar</taxon>
        <taxon>Alveolata</taxon>
        <taxon>Dinophyceae</taxon>
        <taxon>Suessiales</taxon>
        <taxon>Symbiodiniaceae</taxon>
        <taxon>Durusdinium</taxon>
    </lineage>
</organism>
<reference evidence="3 4" key="1">
    <citation type="submission" date="2024-02" db="EMBL/GenBank/DDBJ databases">
        <authorList>
            <person name="Chen Y."/>
            <person name="Shah S."/>
            <person name="Dougan E. K."/>
            <person name="Thang M."/>
            <person name="Chan C."/>
        </authorList>
    </citation>
    <scope>NUCLEOTIDE SEQUENCE [LARGE SCALE GENOMIC DNA]</scope>
</reference>
<name>A0ABP0IYL5_9DINO</name>
<feature type="region of interest" description="Disordered" evidence="2">
    <location>
        <begin position="392"/>
        <end position="431"/>
    </location>
</feature>
<evidence type="ECO:0000256" key="1">
    <source>
        <dbReference type="SAM" id="Coils"/>
    </source>
</evidence>
<dbReference type="Gene3D" id="3.30.1330.60">
    <property type="entry name" value="OmpA-like domain"/>
    <property type="match status" value="1"/>
</dbReference>
<dbReference type="Proteomes" id="UP001642484">
    <property type="component" value="Unassembled WGS sequence"/>
</dbReference>
<gene>
    <name evidence="3" type="ORF">CCMP2556_LOCUS8707</name>
</gene>
<evidence type="ECO:0000256" key="2">
    <source>
        <dbReference type="SAM" id="MobiDB-lite"/>
    </source>
</evidence>
<proteinExistence type="predicted"/>
<evidence type="ECO:0000313" key="4">
    <source>
        <dbReference type="Proteomes" id="UP001642484"/>
    </source>
</evidence>
<keyword evidence="4" id="KW-1185">Reference proteome</keyword>
<feature type="compositionally biased region" description="Basic and acidic residues" evidence="2">
    <location>
        <begin position="414"/>
        <end position="423"/>
    </location>
</feature>
<dbReference type="SUPFAM" id="SSF103088">
    <property type="entry name" value="OmpA-like"/>
    <property type="match status" value="1"/>
</dbReference>
<sequence length="528" mass="58161">MQRGFLQNGGYTTDSSRILGIHGREPEHVASLRALLEKEEDRLRQLRQRRLQIENSKVDPPSRVLELPCEGPDEMAMKALALHTEPPPAALHRLGVAVMLVLEAPILVDLGDHPLPSRVPWKNLQILLRKETAPNGKKAGQSGVPMKDIVASLQRPFGDRLARHIQRILGGDPPLTRSEVLELDEACVGLFDWVINLLAPLVKETKSATLGEDPCELRAERESASEAVGQQEKKVAQLRRKLRESVRSVQAATDFAVENNPKRTSEKSASKPLEVTGEKSLQYRLEEVAIPATQEAILQSLVKTLMDPRGTHRCLEVIGHSEDRESDNVAQGRAEAAEAWLLDAGIPSERLTVSWEVGGPAVCRRTDFRLMDVVGSELVMRRKAEDVMKRIFEKQTLHESSERPAPTEGSSRNEGPEQGRSEEDAAPPANPVELKRVVEDAEESSTSSSPTVSMEVSGQQVRLVFKKDDLAPHDAILEVGTKIVRLASQSSSWPQKEVVLPFDVQPEEPAAKFSRRAGTLTLTLAAAG</sequence>
<keyword evidence="1" id="KW-0175">Coiled coil</keyword>
<feature type="compositionally biased region" description="Basic and acidic residues" evidence="2">
    <location>
        <begin position="392"/>
        <end position="402"/>
    </location>
</feature>
<dbReference type="EMBL" id="CAXAMN010003991">
    <property type="protein sequence ID" value="CAK9007130.1"/>
    <property type="molecule type" value="Genomic_DNA"/>
</dbReference>